<keyword evidence="12 17" id="KW-0378">Hydrolase</keyword>
<dbReference type="SUPFAM" id="SSF50729">
    <property type="entry name" value="PH domain-like"/>
    <property type="match status" value="1"/>
</dbReference>
<dbReference type="GO" id="GO:0005085">
    <property type="term" value="F:guanyl-nucleotide exchange factor activity"/>
    <property type="evidence" value="ECO:0007669"/>
    <property type="project" value="InterPro"/>
</dbReference>
<feature type="region of interest" description="Disordered" evidence="19">
    <location>
        <begin position="474"/>
        <end position="502"/>
    </location>
</feature>
<dbReference type="SMART" id="SM00222">
    <property type="entry name" value="Sec7"/>
    <property type="match status" value="1"/>
</dbReference>
<protein>
    <recommendedName>
        <fullName evidence="7">isopentenyl-diphosphate Delta-isomerase</fullName>
        <ecNumber evidence="7">5.3.3.2</ecNumber>
    </recommendedName>
</protein>
<dbReference type="Gene3D" id="2.30.29.30">
    <property type="entry name" value="Pleckstrin-homology domain (PH domain)/Phosphotyrosine-binding domain (PTB)"/>
    <property type="match status" value="1"/>
</dbReference>
<evidence type="ECO:0000256" key="9">
    <source>
        <dbReference type="ARBA" id="ARBA00022722"/>
    </source>
</evidence>
<keyword evidence="8 17" id="KW-0963">Cytoplasm</keyword>
<evidence type="ECO:0000259" key="20">
    <source>
        <dbReference type="PROSITE" id="PS50003"/>
    </source>
</evidence>
<evidence type="ECO:0000256" key="12">
    <source>
        <dbReference type="ARBA" id="ARBA00022801"/>
    </source>
</evidence>
<dbReference type="GO" id="GO:0050992">
    <property type="term" value="P:dimethylallyl diphosphate biosynthetic process"/>
    <property type="evidence" value="ECO:0007669"/>
    <property type="project" value="UniProtKB-UniPathway"/>
</dbReference>
<organism evidence="24 25">
    <name type="scientific">Ancylostoma caninum</name>
    <name type="common">Dog hookworm</name>
    <dbReference type="NCBI Taxonomy" id="29170"/>
    <lineage>
        <taxon>Eukaryota</taxon>
        <taxon>Metazoa</taxon>
        <taxon>Ecdysozoa</taxon>
        <taxon>Nematoda</taxon>
        <taxon>Chromadorea</taxon>
        <taxon>Rhabditida</taxon>
        <taxon>Rhabditina</taxon>
        <taxon>Rhabditomorpha</taxon>
        <taxon>Strongyloidea</taxon>
        <taxon>Ancylostomatidae</taxon>
        <taxon>Ancylostomatinae</taxon>
        <taxon>Ancylostoma</taxon>
    </lineage>
</organism>
<dbReference type="InterPro" id="IPR000904">
    <property type="entry name" value="Sec7_dom"/>
</dbReference>
<dbReference type="UniPathway" id="UPA00059">
    <property type="reaction ID" value="UER00104"/>
</dbReference>
<dbReference type="Pfam" id="PF00293">
    <property type="entry name" value="NUDIX"/>
    <property type="match status" value="1"/>
</dbReference>
<dbReference type="PROSITE" id="PS51462">
    <property type="entry name" value="NUDIX"/>
    <property type="match status" value="1"/>
</dbReference>
<dbReference type="GO" id="GO:0004519">
    <property type="term" value="F:endonuclease activity"/>
    <property type="evidence" value="ECO:0007669"/>
    <property type="project" value="UniProtKB-KW"/>
</dbReference>
<evidence type="ECO:0000256" key="14">
    <source>
        <dbReference type="ARBA" id="ARBA00023054"/>
    </source>
</evidence>
<evidence type="ECO:0000313" key="24">
    <source>
        <dbReference type="EMBL" id="RCN47502.1"/>
    </source>
</evidence>
<evidence type="ECO:0000256" key="7">
    <source>
        <dbReference type="ARBA" id="ARBA00012057"/>
    </source>
</evidence>
<dbReference type="InterPro" id="IPR001849">
    <property type="entry name" value="PH_domain"/>
</dbReference>
<evidence type="ECO:0000259" key="21">
    <source>
        <dbReference type="PROSITE" id="PS50190"/>
    </source>
</evidence>
<dbReference type="SMART" id="SM00233">
    <property type="entry name" value="PH"/>
    <property type="match status" value="1"/>
</dbReference>
<gene>
    <name evidence="24" type="ORF">ANCCAN_06399</name>
</gene>
<feature type="domain" description="SEC7" evidence="21">
    <location>
        <begin position="52"/>
        <end position="239"/>
    </location>
</feature>
<evidence type="ECO:0000259" key="22">
    <source>
        <dbReference type="PROSITE" id="PS51462"/>
    </source>
</evidence>
<evidence type="ECO:0000256" key="18">
    <source>
        <dbReference type="SAM" id="Coils"/>
    </source>
</evidence>
<dbReference type="Pfam" id="PF01369">
    <property type="entry name" value="Sec7"/>
    <property type="match status" value="1"/>
</dbReference>
<comment type="similarity">
    <text evidence="5">Belongs to the IPP isomerase type 1 family.</text>
</comment>
<evidence type="ECO:0000256" key="13">
    <source>
        <dbReference type="ARBA" id="ARBA00023043"/>
    </source>
</evidence>
<dbReference type="InterPro" id="IPR023394">
    <property type="entry name" value="Sec7_C_sf"/>
</dbReference>
<evidence type="ECO:0000256" key="2">
    <source>
        <dbReference type="ARBA" id="ARBA00003951"/>
    </source>
</evidence>
<evidence type="ECO:0000256" key="1">
    <source>
        <dbReference type="ARBA" id="ARBA00000374"/>
    </source>
</evidence>
<comment type="subcellular location">
    <subcellularLocation>
        <location evidence="3">Cytoplasm</location>
    </subcellularLocation>
</comment>
<keyword evidence="11 17" id="KW-0255">Endonuclease</keyword>
<dbReference type="PROSITE" id="PS52044">
    <property type="entry name" value="VLRF1"/>
    <property type="match status" value="1"/>
</dbReference>
<dbReference type="InterPro" id="IPR035999">
    <property type="entry name" value="Sec7_dom_sf"/>
</dbReference>
<evidence type="ECO:0000256" key="11">
    <source>
        <dbReference type="ARBA" id="ARBA00022759"/>
    </source>
</evidence>
<dbReference type="GO" id="GO:0036503">
    <property type="term" value="P:ERAD pathway"/>
    <property type="evidence" value="ECO:0007669"/>
    <property type="project" value="TreeGrafter"/>
</dbReference>
<feature type="domain" description="VLRF1" evidence="23">
    <location>
        <begin position="544"/>
        <end position="685"/>
    </location>
</feature>
<comment type="caution">
    <text evidence="24">The sequence shown here is derived from an EMBL/GenBank/DDBJ whole genome shotgun (WGS) entry which is preliminary data.</text>
</comment>
<dbReference type="CDD" id="cd00171">
    <property type="entry name" value="Sec7"/>
    <property type="match status" value="1"/>
</dbReference>
<keyword evidence="16 24" id="KW-0413">Isomerase</keyword>
<keyword evidence="13" id="KW-0040">ANK repeat</keyword>
<evidence type="ECO:0000256" key="15">
    <source>
        <dbReference type="ARBA" id="ARBA00023229"/>
    </source>
</evidence>
<dbReference type="PROSITE" id="PS50003">
    <property type="entry name" value="PH_DOMAIN"/>
    <property type="match status" value="1"/>
</dbReference>
<dbReference type="SUPFAM" id="SSF55811">
    <property type="entry name" value="Nudix"/>
    <property type="match status" value="1"/>
</dbReference>
<dbReference type="Proteomes" id="UP000252519">
    <property type="component" value="Unassembled WGS sequence"/>
</dbReference>
<comment type="catalytic activity">
    <reaction evidence="1">
        <text>isopentenyl diphosphate = dimethylallyl diphosphate</text>
        <dbReference type="Rhea" id="RHEA:23284"/>
        <dbReference type="ChEBI" id="CHEBI:57623"/>
        <dbReference type="ChEBI" id="CHEBI:128769"/>
        <dbReference type="EC" id="5.3.3.2"/>
    </reaction>
</comment>
<dbReference type="Gene3D" id="3.90.79.10">
    <property type="entry name" value="Nucleoside Triphosphate Pyrophosphohydrolase"/>
    <property type="match status" value="1"/>
</dbReference>
<evidence type="ECO:0000256" key="8">
    <source>
        <dbReference type="ARBA" id="ARBA00022490"/>
    </source>
</evidence>
<feature type="domain" description="Nudix hydrolase" evidence="22">
    <location>
        <begin position="928"/>
        <end position="1074"/>
    </location>
</feature>
<reference evidence="24 25" key="1">
    <citation type="submission" date="2014-10" db="EMBL/GenBank/DDBJ databases">
        <title>Draft genome of the hookworm Ancylostoma caninum.</title>
        <authorList>
            <person name="Mitreva M."/>
        </authorList>
    </citation>
    <scope>NUCLEOTIDE SEQUENCE [LARGE SCALE GENOMIC DNA]</scope>
    <source>
        <strain evidence="24 25">Baltimore</strain>
    </source>
</reference>
<proteinExistence type="inferred from homology"/>
<evidence type="ECO:0000256" key="19">
    <source>
        <dbReference type="SAM" id="MobiDB-lite"/>
    </source>
</evidence>
<dbReference type="EMBL" id="JOJR01000061">
    <property type="protein sequence ID" value="RCN47502.1"/>
    <property type="molecule type" value="Genomic_DNA"/>
</dbReference>
<dbReference type="InterPro" id="IPR015797">
    <property type="entry name" value="NUDIX_hydrolase-like_dom_sf"/>
</dbReference>
<dbReference type="STRING" id="29170.A0A368GSZ0"/>
<dbReference type="InterPro" id="IPR000086">
    <property type="entry name" value="NUDIX_hydrolase_dom"/>
</dbReference>
<accession>A0A368GSZ0</accession>
<dbReference type="GO" id="GO:0004452">
    <property type="term" value="F:isopentenyl-diphosphate delta-isomerase activity"/>
    <property type="evidence" value="ECO:0007669"/>
    <property type="project" value="UniProtKB-EC"/>
</dbReference>
<dbReference type="Gene3D" id="1.10.1000.11">
    <property type="entry name" value="Arf Nucleotide-binding Site Opener,domain 2"/>
    <property type="match status" value="1"/>
</dbReference>
<evidence type="ECO:0000259" key="23">
    <source>
        <dbReference type="PROSITE" id="PS52044"/>
    </source>
</evidence>
<keyword evidence="25" id="KW-1185">Reference proteome</keyword>
<dbReference type="PANTHER" id="PTHR16036">
    <property type="entry name" value="ANKYRIN REPEAT AND ZINC FINGER DOMAIN-CONTAINING PROTEIN 1"/>
    <property type="match status" value="1"/>
</dbReference>
<dbReference type="InterPro" id="IPR041175">
    <property type="entry name" value="VLRF1/Vms1"/>
</dbReference>
<dbReference type="Pfam" id="PF18826">
    <property type="entry name" value="bVLRF1"/>
    <property type="match status" value="1"/>
</dbReference>
<dbReference type="GO" id="GO:0016787">
    <property type="term" value="F:hydrolase activity"/>
    <property type="evidence" value="ECO:0007669"/>
    <property type="project" value="UniProtKB-KW"/>
</dbReference>
<dbReference type="GO" id="GO:0005737">
    <property type="term" value="C:cytoplasm"/>
    <property type="evidence" value="ECO:0007669"/>
    <property type="project" value="UniProtKB-SubCell"/>
</dbReference>
<dbReference type="InterPro" id="IPR011993">
    <property type="entry name" value="PH-like_dom_sf"/>
</dbReference>
<keyword evidence="14 18" id="KW-0175">Coiled coil</keyword>
<evidence type="ECO:0000256" key="3">
    <source>
        <dbReference type="ARBA" id="ARBA00004496"/>
    </source>
</evidence>
<dbReference type="PROSITE" id="PS50190">
    <property type="entry name" value="SEC7"/>
    <property type="match status" value="1"/>
</dbReference>
<evidence type="ECO:0000313" key="25">
    <source>
        <dbReference type="Proteomes" id="UP000252519"/>
    </source>
</evidence>
<keyword evidence="15" id="KW-0414">Isoprene biosynthesis</keyword>
<dbReference type="InterPro" id="IPR011876">
    <property type="entry name" value="IsopentenylPP_isomerase_typ1"/>
</dbReference>
<evidence type="ECO:0000256" key="5">
    <source>
        <dbReference type="ARBA" id="ARBA00007579"/>
    </source>
</evidence>
<name>A0A368GSZ0_ANCCA</name>
<feature type="active site" evidence="17">
    <location>
        <position position="587"/>
    </location>
</feature>
<evidence type="ECO:0000256" key="4">
    <source>
        <dbReference type="ARBA" id="ARBA00004826"/>
    </source>
</evidence>
<dbReference type="GO" id="GO:0008299">
    <property type="term" value="P:isoprenoid biosynthetic process"/>
    <property type="evidence" value="ECO:0007669"/>
    <property type="project" value="UniProtKB-KW"/>
</dbReference>
<dbReference type="CDD" id="cd02885">
    <property type="entry name" value="NUDIX_IPP_Isomerase"/>
    <property type="match status" value="1"/>
</dbReference>
<comment type="similarity">
    <text evidence="6 17">Belongs to the ANKZF1/VMS1 family.</text>
</comment>
<dbReference type="PANTHER" id="PTHR16036:SF2">
    <property type="entry name" value="TRNA ENDONUCLEASE ANKZF1"/>
    <property type="match status" value="1"/>
</dbReference>
<dbReference type="SUPFAM" id="SSF48425">
    <property type="entry name" value="Sec7 domain"/>
    <property type="match status" value="1"/>
</dbReference>
<feature type="region of interest" description="Disordered" evidence="19">
    <location>
        <begin position="720"/>
        <end position="752"/>
    </location>
</feature>
<keyword evidence="9 17" id="KW-0540">Nuclease</keyword>
<keyword evidence="10" id="KW-0677">Repeat</keyword>
<feature type="domain" description="PH" evidence="20">
    <location>
        <begin position="257"/>
        <end position="377"/>
    </location>
</feature>
<dbReference type="AlphaFoldDB" id="A0A368GSZ0"/>
<dbReference type="OrthoDB" id="430364at2759"/>
<comment type="domain">
    <text evidence="17">The VLRF1 domain mediates binding to the 60S ribosomal subunit.</text>
</comment>
<dbReference type="InterPro" id="IPR047139">
    <property type="entry name" value="ANKZ1/VMS1"/>
</dbReference>
<evidence type="ECO:0000256" key="16">
    <source>
        <dbReference type="ARBA" id="ARBA00023235"/>
    </source>
</evidence>
<sequence length="1104" mass="125839">MAGAFNPADLTEEELGQLRGLRKRKMELMDEIEHIKNELRDVDAELESLYYVDEGSRSRHKLIFTGKKKFNQDPMRGIEYLTDRGLLSRQPSAVAQWLFKGEGLSKTAIGELLGSHDPFCLEVLDQFVLCHNFQNMFIVDALRAFLWSFRLPGESQKIDRIMERFAQQYVATNEGVFDNADTCFTIAYSCIMLNTLLHNPNVKDRPTFDRYQNMNKELLDAGSVNTAILAQIFDSIRAREFQIPCEDAARLDNIFLHPDREGWLYKQSSSQFISGPLSWKRRWFVLSDSCLYYFDQTGEKEPRGIIPLQNVGVRRVESASRPFMFEIFSLSEDGRIKACKTEQTGKLVEGRHSVYRICASGSDDLNAWLEAIAGAASISLHDVRWQTGAIEELNARIGAAEEQQQQQQQQEAAVQVYEEFDPFEALNEEREHKCTACGWSLDEEDRDAVIGHYRSQWHRYNVKHVLKGRKPLSEDEFEELGEEERKADEVTSSSSDSDDSDCDDVPLNLGSSHFHFIHNNEVFSVYKCLLRPGEASVSLSMFARPLDCAIFLLAGGHFAAGIFKGDKVVSHRAFHRYVVRAKQGGVQSANDNAKGPARSAGAALRRYNERALREDIVKVMQEWAELLAATPLVFIRCASYQKVIFHEVDEGGFDRKDPRLRTIPFETKRPLIDEVRRVWEKLGSVTCHGTLEEFMAERSRRKQRMKILVKKKRTDDHWSLDDIKEKEKSPPKEKKTDHLKPVVPQEEKPKEVDRWPTLDKNIRRELYAMIKDNNEEDLAALVKQHSDSDENEVIDYLSSFRLSDGSTFLHLAAKNSCDKIVKAARTAFLAMSDREKRAAAAEARLAKLSGGPRCVQCGVTYTGSGFEYNELRLLDECGSKASIFIVDEETYDPVQVGYLAEECIAVDEDDNIVGGVTKGDAHHVDSLALHRAFSLFAFTPEKKLILQKRSAEKITFPLLWANTCCSHPLFVPVELDGGRGAVTAAVRKIDHELGVADLRPEECRVMGRFLYKAVMENSPWGEHELDYAIVTRNMSLSRIQPNPSEVCDVRAVDEAELAEWVASEPSSFSPWFLLFHRLRFLSEWWANIDRIEKHPVDMKIVRMN</sequence>
<evidence type="ECO:0000256" key="17">
    <source>
        <dbReference type="PROSITE-ProRule" id="PRU01389"/>
    </source>
</evidence>
<dbReference type="NCBIfam" id="TIGR02150">
    <property type="entry name" value="IPP_isom_1"/>
    <property type="match status" value="1"/>
</dbReference>
<dbReference type="Pfam" id="PF00169">
    <property type="entry name" value="PH"/>
    <property type="match status" value="1"/>
</dbReference>
<feature type="coiled-coil region" evidence="18">
    <location>
        <begin position="18"/>
        <end position="45"/>
    </location>
</feature>
<comment type="pathway">
    <text evidence="4">Isoprenoid biosynthesis; dimethylallyl diphosphate biosynthesis; dimethylallyl diphosphate from isopentenyl diphosphate: step 1/1.</text>
</comment>
<dbReference type="GO" id="GO:0032012">
    <property type="term" value="P:regulation of ARF protein signal transduction"/>
    <property type="evidence" value="ECO:0007669"/>
    <property type="project" value="InterPro"/>
</dbReference>
<evidence type="ECO:0000256" key="6">
    <source>
        <dbReference type="ARBA" id="ARBA00009262"/>
    </source>
</evidence>
<comment type="function">
    <text evidence="2">Catalyzes the 1,3-allylic rearrangement of the homoallylic substrate isopentenyl (IPP) to its highly electrophilic allylic isomer, dimethylallyl diphosphate (DMAPP).</text>
</comment>
<dbReference type="Gene3D" id="1.10.220.20">
    <property type="match status" value="1"/>
</dbReference>
<dbReference type="EC" id="5.3.3.2" evidence="7"/>
<evidence type="ECO:0000256" key="10">
    <source>
        <dbReference type="ARBA" id="ARBA00022737"/>
    </source>
</evidence>
<dbReference type="FunFam" id="1.10.1000.11:FF:000002">
    <property type="entry name" value="Cytohesin 1"/>
    <property type="match status" value="1"/>
</dbReference>